<dbReference type="STRING" id="145388.A0A0D2M8H4"/>
<feature type="transmembrane region" description="Helical" evidence="8">
    <location>
        <begin position="228"/>
        <end position="249"/>
    </location>
</feature>
<organism evidence="10 11">
    <name type="scientific">Monoraphidium neglectum</name>
    <dbReference type="NCBI Taxonomy" id="145388"/>
    <lineage>
        <taxon>Eukaryota</taxon>
        <taxon>Viridiplantae</taxon>
        <taxon>Chlorophyta</taxon>
        <taxon>core chlorophytes</taxon>
        <taxon>Chlorophyceae</taxon>
        <taxon>CS clade</taxon>
        <taxon>Sphaeropleales</taxon>
        <taxon>Selenastraceae</taxon>
        <taxon>Monoraphidium</taxon>
    </lineage>
</organism>
<keyword evidence="3" id="KW-0479">Metal-binding</keyword>
<feature type="compositionally biased region" description="Acidic residues" evidence="7">
    <location>
        <begin position="60"/>
        <end position="72"/>
    </location>
</feature>
<feature type="transmembrane region" description="Helical" evidence="8">
    <location>
        <begin position="336"/>
        <end position="354"/>
    </location>
</feature>
<dbReference type="GO" id="GO:0005524">
    <property type="term" value="F:ATP binding"/>
    <property type="evidence" value="ECO:0007669"/>
    <property type="project" value="InterPro"/>
</dbReference>
<dbReference type="InterPro" id="IPR023298">
    <property type="entry name" value="ATPase_P-typ_TM_dom_sf"/>
</dbReference>
<accession>A0A0D2M8H4</accession>
<name>A0A0D2M8H4_9CHLO</name>
<evidence type="ECO:0000256" key="6">
    <source>
        <dbReference type="ARBA" id="ARBA00023136"/>
    </source>
</evidence>
<keyword evidence="10" id="KW-0378">Hydrolase</keyword>
<evidence type="ECO:0000313" key="11">
    <source>
        <dbReference type="Proteomes" id="UP000054498"/>
    </source>
</evidence>
<feature type="region of interest" description="Disordered" evidence="7">
    <location>
        <begin position="52"/>
        <end position="103"/>
    </location>
</feature>
<feature type="transmembrane region" description="Helical" evidence="8">
    <location>
        <begin position="374"/>
        <end position="391"/>
    </location>
</feature>
<proteinExistence type="predicted"/>
<dbReference type="NCBIfam" id="TIGR01494">
    <property type="entry name" value="ATPase_P-type"/>
    <property type="match status" value="1"/>
</dbReference>
<dbReference type="PANTHER" id="PTHR24093:SF506">
    <property type="entry name" value="CATION-TRANSPORTING ATPASE PMA1"/>
    <property type="match status" value="1"/>
</dbReference>
<dbReference type="KEGG" id="mng:MNEG_8370"/>
<keyword evidence="4" id="KW-0460">Magnesium</keyword>
<keyword evidence="2 8" id="KW-0812">Transmembrane</keyword>
<dbReference type="OrthoDB" id="116380at2759"/>
<dbReference type="EC" id="3.6.3.10" evidence="10"/>
<protein>
    <submittedName>
        <fullName evidence="10">ATPase, E1-E2 type</fullName>
        <ecNumber evidence="10">3.6.3.10</ecNumber>
    </submittedName>
</protein>
<dbReference type="GeneID" id="25741246"/>
<dbReference type="AlphaFoldDB" id="A0A0D2M8H4"/>
<dbReference type="GO" id="GO:0005886">
    <property type="term" value="C:plasma membrane"/>
    <property type="evidence" value="ECO:0007669"/>
    <property type="project" value="TreeGrafter"/>
</dbReference>
<evidence type="ECO:0000256" key="7">
    <source>
        <dbReference type="SAM" id="MobiDB-lite"/>
    </source>
</evidence>
<dbReference type="Pfam" id="PF00689">
    <property type="entry name" value="Cation_ATPase_C"/>
    <property type="match status" value="1"/>
</dbReference>
<dbReference type="InterPro" id="IPR036412">
    <property type="entry name" value="HAD-like_sf"/>
</dbReference>
<dbReference type="InterPro" id="IPR006068">
    <property type="entry name" value="ATPase_P-typ_cation-transptr_C"/>
</dbReference>
<dbReference type="RefSeq" id="XP_013898609.1">
    <property type="nucleotide sequence ID" value="XM_014043155.1"/>
</dbReference>
<keyword evidence="11" id="KW-1185">Reference proteome</keyword>
<dbReference type="InterPro" id="IPR023214">
    <property type="entry name" value="HAD_sf"/>
</dbReference>
<dbReference type="SUPFAM" id="SSF81665">
    <property type="entry name" value="Calcium ATPase, transmembrane domain M"/>
    <property type="match status" value="1"/>
</dbReference>
<dbReference type="EMBL" id="KK101802">
    <property type="protein sequence ID" value="KIY99589.1"/>
    <property type="molecule type" value="Genomic_DNA"/>
</dbReference>
<feature type="transmembrane region" description="Helical" evidence="8">
    <location>
        <begin position="270"/>
        <end position="294"/>
    </location>
</feature>
<comment type="subcellular location">
    <subcellularLocation>
        <location evidence="1">Membrane</location>
    </subcellularLocation>
</comment>
<evidence type="ECO:0000256" key="4">
    <source>
        <dbReference type="ARBA" id="ARBA00022842"/>
    </source>
</evidence>
<evidence type="ECO:0000256" key="1">
    <source>
        <dbReference type="ARBA" id="ARBA00004370"/>
    </source>
</evidence>
<evidence type="ECO:0000256" key="2">
    <source>
        <dbReference type="ARBA" id="ARBA00022692"/>
    </source>
</evidence>
<evidence type="ECO:0000256" key="8">
    <source>
        <dbReference type="SAM" id="Phobius"/>
    </source>
</evidence>
<feature type="domain" description="Cation-transporting P-type ATPase C-terminal" evidence="9">
    <location>
        <begin position="222"/>
        <end position="394"/>
    </location>
</feature>
<keyword evidence="5 8" id="KW-1133">Transmembrane helix</keyword>
<sequence length="438" mass="47209">MLDIAGDGSVITGPEIDAMDDVKLRSVVNGCNIYARASPENKLRIVRALQTGPTYKGPMDGDDPDDDGPPSEDEGRATSAPGPSSVADARRVAPGGGSPLGSGEIAIQIGTEKAEVGDEDEVVAADRPGRQVVAMTGDGVNDAPALKAADIGVAMGITGTDVSKEAAKMVLADDNFATIVLAVKEGRRVWDNLRKILLFNLPVNFAQGTSIFWAYVVGFKEAPLTAIQVLYVNLITAITMGMMLAAEPAEPDIMQRPPRRPGKRLLGKLILWRCAFVSVLLVIFVLGMFEWGAATGLSLPQRRAEAFNTLVFGEIAYALTTRFVKATSFHPRSFRGNPLCFISIAVTAALQFMLTYVPGLNTFFYMSEGMTGIQWARVFVCMVLVYAIVEVEKALVDPCLMPAVRPILTFIQHHVPKFLRIPRKVTAKAKASIQRGGR</sequence>
<gene>
    <name evidence="10" type="ORF">MNEG_8370</name>
</gene>
<keyword evidence="6 8" id="KW-0472">Membrane</keyword>
<evidence type="ECO:0000313" key="10">
    <source>
        <dbReference type="EMBL" id="KIY99589.1"/>
    </source>
</evidence>
<feature type="transmembrane region" description="Helical" evidence="8">
    <location>
        <begin position="306"/>
        <end position="324"/>
    </location>
</feature>
<evidence type="ECO:0000256" key="3">
    <source>
        <dbReference type="ARBA" id="ARBA00022723"/>
    </source>
</evidence>
<dbReference type="Gene3D" id="1.20.1110.10">
    <property type="entry name" value="Calcium-transporting ATPase, transmembrane domain"/>
    <property type="match status" value="1"/>
</dbReference>
<evidence type="ECO:0000259" key="9">
    <source>
        <dbReference type="Pfam" id="PF00689"/>
    </source>
</evidence>
<reference evidence="10 11" key="1">
    <citation type="journal article" date="2013" name="BMC Genomics">
        <title>Reconstruction of the lipid metabolism for the microalga Monoraphidium neglectum from its genome sequence reveals characteristics suitable for biofuel production.</title>
        <authorList>
            <person name="Bogen C."/>
            <person name="Al-Dilaimi A."/>
            <person name="Albersmeier A."/>
            <person name="Wichmann J."/>
            <person name="Grundmann M."/>
            <person name="Rupp O."/>
            <person name="Lauersen K.J."/>
            <person name="Blifernez-Klassen O."/>
            <person name="Kalinowski J."/>
            <person name="Goesmann A."/>
            <person name="Mussgnug J.H."/>
            <person name="Kruse O."/>
        </authorList>
    </citation>
    <scope>NUCLEOTIDE SEQUENCE [LARGE SCALE GENOMIC DNA]</scope>
    <source>
        <strain evidence="10 11">SAG 48.87</strain>
    </source>
</reference>
<dbReference type="Proteomes" id="UP000054498">
    <property type="component" value="Unassembled WGS sequence"/>
</dbReference>
<dbReference type="Gene3D" id="3.40.50.1000">
    <property type="entry name" value="HAD superfamily/HAD-like"/>
    <property type="match status" value="1"/>
</dbReference>
<dbReference type="GO" id="GO:0005388">
    <property type="term" value="F:P-type calcium transporter activity"/>
    <property type="evidence" value="ECO:0007669"/>
    <property type="project" value="TreeGrafter"/>
</dbReference>
<dbReference type="GO" id="GO:0016887">
    <property type="term" value="F:ATP hydrolysis activity"/>
    <property type="evidence" value="ECO:0007669"/>
    <property type="project" value="InterPro"/>
</dbReference>
<dbReference type="SUPFAM" id="SSF56784">
    <property type="entry name" value="HAD-like"/>
    <property type="match status" value="1"/>
</dbReference>
<dbReference type="PANTHER" id="PTHR24093">
    <property type="entry name" value="CATION TRANSPORTING ATPASE"/>
    <property type="match status" value="1"/>
</dbReference>
<dbReference type="GO" id="GO:0046872">
    <property type="term" value="F:metal ion binding"/>
    <property type="evidence" value="ECO:0007669"/>
    <property type="project" value="UniProtKB-KW"/>
</dbReference>
<dbReference type="InterPro" id="IPR001757">
    <property type="entry name" value="P_typ_ATPase"/>
</dbReference>
<feature type="transmembrane region" description="Helical" evidence="8">
    <location>
        <begin position="196"/>
        <end position="216"/>
    </location>
</feature>
<evidence type="ECO:0000256" key="5">
    <source>
        <dbReference type="ARBA" id="ARBA00022989"/>
    </source>
</evidence>